<feature type="region of interest" description="Disordered" evidence="4">
    <location>
        <begin position="413"/>
        <end position="522"/>
    </location>
</feature>
<dbReference type="GO" id="GO:0045214">
    <property type="term" value="P:sarcomere organization"/>
    <property type="evidence" value="ECO:0007669"/>
    <property type="project" value="UniProtKB-ARBA"/>
</dbReference>
<evidence type="ECO:0000313" key="7">
    <source>
        <dbReference type="Proteomes" id="UP001233999"/>
    </source>
</evidence>
<keyword evidence="7" id="KW-1185">Reference proteome</keyword>
<feature type="compositionally biased region" description="Low complexity" evidence="4">
    <location>
        <begin position="2057"/>
        <end position="2067"/>
    </location>
</feature>
<dbReference type="InterPro" id="IPR003599">
    <property type="entry name" value="Ig_sub"/>
</dbReference>
<comment type="caution">
    <text evidence="6">The sequence shown here is derived from an EMBL/GenBank/DDBJ whole genome shotgun (WGS) entry which is preliminary data.</text>
</comment>
<feature type="region of interest" description="Disordered" evidence="4">
    <location>
        <begin position="1694"/>
        <end position="1764"/>
    </location>
</feature>
<feature type="region of interest" description="Disordered" evidence="4">
    <location>
        <begin position="1897"/>
        <end position="1925"/>
    </location>
</feature>
<dbReference type="GO" id="GO:0070593">
    <property type="term" value="P:dendrite self-avoidance"/>
    <property type="evidence" value="ECO:0007669"/>
    <property type="project" value="TreeGrafter"/>
</dbReference>
<feature type="compositionally biased region" description="Low complexity" evidence="4">
    <location>
        <begin position="1460"/>
        <end position="1473"/>
    </location>
</feature>
<feature type="compositionally biased region" description="Polar residues" evidence="4">
    <location>
        <begin position="420"/>
        <end position="438"/>
    </location>
</feature>
<dbReference type="SMART" id="SM00409">
    <property type="entry name" value="IG"/>
    <property type="match status" value="3"/>
</dbReference>
<feature type="compositionally biased region" description="Basic and acidic residues" evidence="4">
    <location>
        <begin position="456"/>
        <end position="468"/>
    </location>
</feature>
<dbReference type="FunFam" id="2.60.40.10:FF:000519">
    <property type="entry name" value="Muscle M-line assembly protein unc-89"/>
    <property type="match status" value="1"/>
</dbReference>
<feature type="compositionally biased region" description="Basic and acidic residues" evidence="4">
    <location>
        <begin position="725"/>
        <end position="752"/>
    </location>
</feature>
<dbReference type="InterPro" id="IPR013783">
    <property type="entry name" value="Ig-like_fold"/>
</dbReference>
<feature type="non-terminal residue" evidence="6">
    <location>
        <position position="2175"/>
    </location>
</feature>
<feature type="region of interest" description="Disordered" evidence="4">
    <location>
        <begin position="75"/>
        <end position="106"/>
    </location>
</feature>
<evidence type="ECO:0000256" key="1">
    <source>
        <dbReference type="ARBA" id="ARBA00004657"/>
    </source>
</evidence>
<comment type="subcellular location">
    <subcellularLocation>
        <location evidence="1">Cytoplasm</location>
        <location evidence="1">Myofibril</location>
    </subcellularLocation>
</comment>
<feature type="compositionally biased region" description="Basic and acidic residues" evidence="4">
    <location>
        <begin position="1160"/>
        <end position="1179"/>
    </location>
</feature>
<evidence type="ECO:0000256" key="3">
    <source>
        <dbReference type="ARBA" id="ARBA00023319"/>
    </source>
</evidence>
<dbReference type="GO" id="GO:0007156">
    <property type="term" value="P:homophilic cell adhesion via plasma membrane adhesion molecules"/>
    <property type="evidence" value="ECO:0007669"/>
    <property type="project" value="TreeGrafter"/>
</dbReference>
<evidence type="ECO:0000256" key="2">
    <source>
        <dbReference type="ARBA" id="ARBA00022490"/>
    </source>
</evidence>
<dbReference type="InterPro" id="IPR036179">
    <property type="entry name" value="Ig-like_dom_sf"/>
</dbReference>
<feature type="region of interest" description="Disordered" evidence="4">
    <location>
        <begin position="1635"/>
        <end position="1660"/>
    </location>
</feature>
<dbReference type="Proteomes" id="UP001233999">
    <property type="component" value="Unassembled WGS sequence"/>
</dbReference>
<protein>
    <recommendedName>
        <fullName evidence="5">Ig-like domain-containing protein</fullName>
    </recommendedName>
</protein>
<dbReference type="Pfam" id="PF07679">
    <property type="entry name" value="I-set"/>
    <property type="match status" value="3"/>
</dbReference>
<feature type="compositionally biased region" description="Basic and acidic residues" evidence="4">
    <location>
        <begin position="476"/>
        <end position="489"/>
    </location>
</feature>
<feature type="compositionally biased region" description="Basic and acidic residues" evidence="4">
    <location>
        <begin position="1004"/>
        <end position="1018"/>
    </location>
</feature>
<dbReference type="FunFam" id="2.60.40.10:FF:000107">
    <property type="entry name" value="Myosin, light chain kinase a"/>
    <property type="match status" value="1"/>
</dbReference>
<name>A0AAD8ACC6_DIPPU</name>
<feature type="compositionally biased region" description="Basic and acidic residues" evidence="4">
    <location>
        <begin position="1508"/>
        <end position="1533"/>
    </location>
</feature>
<feature type="compositionally biased region" description="Pro residues" evidence="4">
    <location>
        <begin position="789"/>
        <end position="798"/>
    </location>
</feature>
<feature type="non-terminal residue" evidence="6">
    <location>
        <position position="1"/>
    </location>
</feature>
<dbReference type="GO" id="GO:0007411">
    <property type="term" value="P:axon guidance"/>
    <property type="evidence" value="ECO:0007669"/>
    <property type="project" value="TreeGrafter"/>
</dbReference>
<dbReference type="SMART" id="SM00408">
    <property type="entry name" value="IGc2"/>
    <property type="match status" value="3"/>
</dbReference>
<dbReference type="InterPro" id="IPR013098">
    <property type="entry name" value="Ig_I-set"/>
</dbReference>
<feature type="region of interest" description="Disordered" evidence="4">
    <location>
        <begin position="1122"/>
        <end position="1475"/>
    </location>
</feature>
<organism evidence="6 7">
    <name type="scientific">Diploptera punctata</name>
    <name type="common">Pacific beetle cockroach</name>
    <dbReference type="NCBI Taxonomy" id="6984"/>
    <lineage>
        <taxon>Eukaryota</taxon>
        <taxon>Metazoa</taxon>
        <taxon>Ecdysozoa</taxon>
        <taxon>Arthropoda</taxon>
        <taxon>Hexapoda</taxon>
        <taxon>Insecta</taxon>
        <taxon>Pterygota</taxon>
        <taxon>Neoptera</taxon>
        <taxon>Polyneoptera</taxon>
        <taxon>Dictyoptera</taxon>
        <taxon>Blattodea</taxon>
        <taxon>Blaberoidea</taxon>
        <taxon>Blaberidae</taxon>
        <taxon>Diplopterinae</taxon>
        <taxon>Diploptera</taxon>
    </lineage>
</organism>
<dbReference type="GO" id="GO:0045989">
    <property type="term" value="P:positive regulation of striated muscle contraction"/>
    <property type="evidence" value="ECO:0007669"/>
    <property type="project" value="UniProtKB-ARBA"/>
</dbReference>
<dbReference type="GO" id="GO:0040017">
    <property type="term" value="P:positive regulation of locomotion"/>
    <property type="evidence" value="ECO:0007669"/>
    <property type="project" value="UniProtKB-ARBA"/>
</dbReference>
<feature type="region of interest" description="Disordered" evidence="4">
    <location>
        <begin position="762"/>
        <end position="781"/>
    </location>
</feature>
<dbReference type="InterPro" id="IPR007110">
    <property type="entry name" value="Ig-like_dom"/>
</dbReference>
<feature type="compositionally biased region" description="Basic and acidic residues" evidence="4">
    <location>
        <begin position="1035"/>
        <end position="1059"/>
    </location>
</feature>
<feature type="region of interest" description="Disordered" evidence="4">
    <location>
        <begin position="150"/>
        <end position="172"/>
    </location>
</feature>
<feature type="compositionally biased region" description="Low complexity" evidence="4">
    <location>
        <begin position="1397"/>
        <end position="1414"/>
    </location>
</feature>
<evidence type="ECO:0000313" key="6">
    <source>
        <dbReference type="EMBL" id="KAJ9596374.1"/>
    </source>
</evidence>
<proteinExistence type="predicted"/>
<feature type="compositionally biased region" description="Low complexity" evidence="4">
    <location>
        <begin position="803"/>
        <end position="815"/>
    </location>
</feature>
<dbReference type="GO" id="GO:0031430">
    <property type="term" value="C:M band"/>
    <property type="evidence" value="ECO:0007669"/>
    <property type="project" value="UniProtKB-ARBA"/>
</dbReference>
<feature type="region of interest" description="Disordered" evidence="4">
    <location>
        <begin position="1004"/>
        <end position="1108"/>
    </location>
</feature>
<reference evidence="6" key="2">
    <citation type="submission" date="2023-05" db="EMBL/GenBank/DDBJ databases">
        <authorList>
            <person name="Fouks B."/>
        </authorList>
    </citation>
    <scope>NUCLEOTIDE SEQUENCE</scope>
    <source>
        <strain evidence="6">Stay&amp;Tobe</strain>
        <tissue evidence="6">Testes</tissue>
    </source>
</reference>
<dbReference type="PANTHER" id="PTHR10075">
    <property type="entry name" value="BASIGIN RELATED"/>
    <property type="match status" value="1"/>
</dbReference>
<keyword evidence="2" id="KW-0963">Cytoplasm</keyword>
<feature type="compositionally biased region" description="Basic and acidic residues" evidence="4">
    <location>
        <begin position="1590"/>
        <end position="1605"/>
    </location>
</feature>
<feature type="domain" description="Ig-like" evidence="5">
    <location>
        <begin position="2075"/>
        <end position="2164"/>
    </location>
</feature>
<feature type="compositionally biased region" description="Basic and acidic residues" evidence="4">
    <location>
        <begin position="1899"/>
        <end position="1908"/>
    </location>
</feature>
<dbReference type="PANTHER" id="PTHR10075:SF14">
    <property type="entry name" value="CELL ADHESION MOLECULE DSCAM2-RELATED"/>
    <property type="match status" value="1"/>
</dbReference>
<sequence>LSRLIQSGSNIFSYFKHEFLVINSNFNQNYSGKCWFQRPFTIQLQSFMSSVIDHQESSFMMKRSMFVQSSSSQVTSSSTISTGTGTTEPNVEVHSYTSQSQEKYEKIGDKPPVQFQSQKTQEYHQQNQEKPVIHQESITKVMNGVSESKELIKSTSSTPIASPKPTRKSTAPRFITPLNGKIVDQGADVVLDCIVDGFPQPSVSWYKNGQDLVPKEGSVIVTWELNHAKLELHNVNVKDAGRYTCKAINSVGTASSTADIVVKKTIFPPVFGRRLQAQVAKVGERVCMGCEVTGTPDPVITWYKDGIQILGAVPGGPFRTKIQGNSYSLIIEKAGLEHSGKYTVKAVNSGGEAQCIADFIVMEPQPEYIEPELHMMTHVVFKDVKEEMVQQREHQHKTTSSKITTEQIELQPPQPEIIKPSTTETGTSPISISPQKLSPSIGKPITTESVTVTESTKTEKHMSIKMERTPSPAFHKPPEETPAPKEKIKNLKRKKKESEPPAEELNIEKEEPENTGIETGSISKKSALDFFVSKLNEKEEDFIKEKPKEKEIIPLKTSVKENVFQFEELKQKEDDKLPQKETEPKEIPVLHDKSEVITHFEIPSRESPSIFSKKEEFSSFSKSEIHRASPVPEKPNWDQIKYNTFPFQSSTTSQFHTEQHMKEFNLQPEPPPEIGYIPKTEVPTKLRLDMPSRVKKLEESHRVLSPVEIPSGAVKIFPTPSPTVEKPELKPKPETPKPEIPKPEVPKPTVETEIKTQAVEETVRKEVQHIPSKPAFDDIPLLEEHAPVTPKPWSPRPLTPLDSSQTFSTSSFTKTSMEETVDIRRAASPRPSAEGVAMEKLWTPHKPAEPEPIITRPVSRGTFEKAMSPKPSMEGLAMDKIWAHKHPDSALKKSWPPPQVVEEKKPVIPWAAKGSIEKTWPPCESGTSVMKESETKLVKEFPSQKTTIVDFKEEKELSCSTSYVKPISVPEPPKPVQHYVSETRVIQSPATVQTQFHSMSTKMEHVEMKSDHEERSEIFRTSQEILPKEPSPPVVEEKILRPSEAKKIWPPGPKEEFEMKAPPILKDTPPRRDSFPKPVPVPEPFLDTFLEPGPPPEIAFAPPPPVERRQSLVESIEQEIQKDLEKEPSRHLVGAVRTIPPPPQKEKTIKVPEVKPVPTPKKETKKPIIKEKPFEKFPDLEPFPFRPDEPKDRPAKLPPPPKPSKFTKGEFASSDYESDFESVHIPAKWRPYESDTEEMLSYRRVIPPTLKQPRRPKSTEPEPLPPSKFDQPPQFTGPPRPSIDKVQSEKVKKHHHHHHSSESKKKHSPPALKPGSPPIFVQPTVVQQEPISDQKKTESVSPPKSKPDSPKSKPKPARNEFAESGYMADTDEPPRLRQSQMSHKYSHFKHEEMSKTTIEQTTFSQQSSQIVQQQEQHKIEKPVPVKPQPTPKIHHKHSDHKSEKKVMVSATSTKAKKEVPTSTTAVTHTVTQVQREEKLEPFPFKVEFTQSAPKRVVGPPPPSPSKFIKGDFRESDYESDYDGRIPVKWRPCDSDADEPSYKPVRPILTPGGSRIQSRASEGRTPTPPTEFDNPPQFGGPPRPKFQPIEKPVKLDDVLKTPEKPQKVFKPTPVTPKRHSPIEMIVATPAVKEPEIILKPGSPPELGYVPPPTKSSPFPNATQMETSKVMKFAESTEHSHRVVSVQQTTRVIKFGDKEKEPVAEPKLEPFPFKPGQERPRRKSGPPPTTPKKFIPGEFRESDYESDVENPSMQAPSPMEFDTKPKRLKRVEEMRRRFSDTTTSSIQKKTIATKKPPEFGFVPAATSYVASKHMNEMTNTFKSKAQQFVDDIITDVKTVRENGHVDMSKAPPSGTDENDPQAYREESRIAEYGTKHIDPDTGLIYFKYDFGYEFGIVLPGEGKKQGEGDKKQKRPRIEKKRDDDIEVPVIHEKSDSENKKMASSGKIPQFKPKKFVHAKGVKWEPSVSESEMSEAEGDSNLQHKKRYNLPQPTTGMFQKAPHILIPPSRWEQASNSPVSLSPSLPSLSPRYVGHGPQSVTPGVDSTGRGSTPTPPSTPSTPGSTHGSVGNLTQPRKPPTFITPLRDIAVVSGQTARFECIVQAEPPPNILWSKNGRIIENSHNYQIHYRNGVCRLTIPQAYPEDGGSYTCTATNMLGTIGTTGTLQVPGERRSIFTP</sequence>
<feature type="compositionally biased region" description="Low complexity" evidence="4">
    <location>
        <begin position="446"/>
        <end position="455"/>
    </location>
</feature>
<feature type="region of interest" description="Disordered" evidence="4">
    <location>
        <begin position="1962"/>
        <end position="1993"/>
    </location>
</feature>
<dbReference type="GO" id="GO:0005886">
    <property type="term" value="C:plasma membrane"/>
    <property type="evidence" value="ECO:0007669"/>
    <property type="project" value="TreeGrafter"/>
</dbReference>
<dbReference type="SUPFAM" id="SSF48726">
    <property type="entry name" value="Immunoglobulin"/>
    <property type="match status" value="3"/>
</dbReference>
<feature type="region of interest" description="Disordered" evidence="4">
    <location>
        <begin position="786"/>
        <end position="871"/>
    </location>
</feature>
<feature type="compositionally biased region" description="Low complexity" evidence="4">
    <location>
        <begin position="75"/>
        <end position="87"/>
    </location>
</feature>
<accession>A0AAD8ACC6</accession>
<evidence type="ECO:0000256" key="4">
    <source>
        <dbReference type="SAM" id="MobiDB-lite"/>
    </source>
</evidence>
<feature type="compositionally biased region" description="Basic and acidic residues" evidence="4">
    <location>
        <begin position="1345"/>
        <end position="1361"/>
    </location>
</feature>
<feature type="compositionally biased region" description="Pro residues" evidence="4">
    <location>
        <begin position="1092"/>
        <end position="1105"/>
    </location>
</feature>
<feature type="region of interest" description="Disordered" evidence="4">
    <location>
        <begin position="2008"/>
        <end position="2078"/>
    </location>
</feature>
<dbReference type="InterPro" id="IPR003598">
    <property type="entry name" value="Ig_sub2"/>
</dbReference>
<dbReference type="GO" id="GO:0030424">
    <property type="term" value="C:axon"/>
    <property type="evidence" value="ECO:0007669"/>
    <property type="project" value="TreeGrafter"/>
</dbReference>
<dbReference type="EMBL" id="JASPKZ010001992">
    <property type="protein sequence ID" value="KAJ9596374.1"/>
    <property type="molecule type" value="Genomic_DNA"/>
</dbReference>
<reference evidence="6" key="1">
    <citation type="journal article" date="2023" name="IScience">
        <title>Live-bearing cockroach genome reveals convergent evolutionary mechanisms linked to viviparity in insects and beyond.</title>
        <authorList>
            <person name="Fouks B."/>
            <person name="Harrison M.C."/>
            <person name="Mikhailova A.A."/>
            <person name="Marchal E."/>
            <person name="English S."/>
            <person name="Carruthers M."/>
            <person name="Jennings E.C."/>
            <person name="Chiamaka E.L."/>
            <person name="Frigard R.A."/>
            <person name="Pippel M."/>
            <person name="Attardo G.M."/>
            <person name="Benoit J.B."/>
            <person name="Bornberg-Bauer E."/>
            <person name="Tobe S.S."/>
        </authorList>
    </citation>
    <scope>NUCLEOTIDE SEQUENCE</scope>
    <source>
        <strain evidence="6">Stay&amp;Tobe</strain>
    </source>
</reference>
<feature type="compositionally biased region" description="Basic and acidic residues" evidence="4">
    <location>
        <begin position="1186"/>
        <end position="1195"/>
    </location>
</feature>
<feature type="region of interest" description="Disordered" evidence="4">
    <location>
        <begin position="1489"/>
        <end position="1620"/>
    </location>
</feature>
<feature type="compositionally biased region" description="Basic residues" evidence="4">
    <location>
        <begin position="1291"/>
        <end position="1308"/>
    </location>
</feature>
<evidence type="ECO:0000259" key="5">
    <source>
        <dbReference type="PROSITE" id="PS50835"/>
    </source>
</evidence>
<feature type="region of interest" description="Disordered" evidence="4">
    <location>
        <begin position="712"/>
        <end position="752"/>
    </location>
</feature>
<dbReference type="Gene3D" id="2.60.40.10">
    <property type="entry name" value="Immunoglobulins"/>
    <property type="match status" value="3"/>
</dbReference>
<dbReference type="GO" id="GO:0098632">
    <property type="term" value="F:cell-cell adhesion mediator activity"/>
    <property type="evidence" value="ECO:0007669"/>
    <property type="project" value="TreeGrafter"/>
</dbReference>
<gene>
    <name evidence="6" type="ORF">L9F63_012602</name>
</gene>
<dbReference type="PROSITE" id="PS50835">
    <property type="entry name" value="IG_LIKE"/>
    <property type="match status" value="3"/>
</dbReference>
<feature type="domain" description="Ig-like" evidence="5">
    <location>
        <begin position="172"/>
        <end position="261"/>
    </location>
</feature>
<keyword evidence="3" id="KW-0393">Immunoglobulin domain</keyword>
<feature type="domain" description="Ig-like" evidence="5">
    <location>
        <begin position="268"/>
        <end position="357"/>
    </location>
</feature>
<dbReference type="FunFam" id="2.60.40.10:FF:000425">
    <property type="entry name" value="Myosin light chain kinase"/>
    <property type="match status" value="1"/>
</dbReference>
<dbReference type="GO" id="GO:0060298">
    <property type="term" value="P:positive regulation of sarcomere organization"/>
    <property type="evidence" value="ECO:0007669"/>
    <property type="project" value="UniProtKB-ARBA"/>
</dbReference>
<feature type="compositionally biased region" description="Low complexity" evidence="4">
    <location>
        <begin position="2012"/>
        <end position="2027"/>
    </location>
</feature>
<feature type="compositionally biased region" description="Basic and acidic residues" evidence="4">
    <location>
        <begin position="1694"/>
        <end position="1706"/>
    </location>
</feature>
<feature type="compositionally biased region" description="Basic and acidic residues" evidence="4">
    <location>
        <begin position="1144"/>
        <end position="1153"/>
    </location>
</feature>